<sequence length="380" mass="41367">MAAVLTHAARQQPEWVDQAALADVTARLAISPPLVNATAVRELRTVLANVALGNGLVIQAGDCAEDPAERTAAHVDGKVALLTQLADRVAGLTGLDVTRVGRIAGQFAKPRSQPTEWVDGRELPVFRGHMVNSPVPDPLLRQPQPRRMLEGYRAAREIMTHLNRHAQVWTSHEALLLDYESPMVRRDQLGHKFLASTHWPWIGNRTRNPEGPHVALLAEIVNPVACKVGPGMTENELLALCERLDPDRLPGRLTLIARMGVNRAGEQLASLARAVRVAGHPVIWLIDPMHGNTVNTPGALKTRFLRDVTLEVRQAVAAIRGAGGVAGGLHVETTPQHVTECVYDSGQLDLVGECYTTFCDPRLNPGQALLVVTEWARCLI</sequence>
<protein>
    <recommendedName>
        <fullName evidence="3">Phospho-2-dehydro-3-deoxyheptonate aldolase</fullName>
        <ecNumber evidence="3">2.5.1.54</ecNumber>
    </recommendedName>
</protein>
<keyword evidence="2 3" id="KW-0808">Transferase</keyword>
<dbReference type="InterPro" id="IPR002480">
    <property type="entry name" value="DAHP_synth_2"/>
</dbReference>
<dbReference type="InterPro" id="IPR013785">
    <property type="entry name" value="Aldolase_TIM"/>
</dbReference>
<reference evidence="4 5" key="1">
    <citation type="submission" date="2023-11" db="EMBL/GenBank/DDBJ databases">
        <title>Lentzea sokolovensis, sp. nov., Lentzea kristufkii, sp. nov., and Lentzea miocenensis, sp. nov., rare actinobacteria from Sokolov Coal Basin, Miocene lacustrine sediment, Czech Republic.</title>
        <authorList>
            <person name="Lara A."/>
            <person name="Kotroba L."/>
            <person name="Nouioui I."/>
            <person name="Neumann-Schaal M."/>
            <person name="Mast Y."/>
            <person name="Chronakova A."/>
        </authorList>
    </citation>
    <scope>NUCLEOTIDE SEQUENCE [LARGE SCALE GENOMIC DNA]</scope>
    <source>
        <strain evidence="4 5">BCCO 10_0061</strain>
    </source>
</reference>
<dbReference type="Proteomes" id="UP001285352">
    <property type="component" value="Unassembled WGS sequence"/>
</dbReference>
<comment type="caution">
    <text evidence="4">The sequence shown here is derived from an EMBL/GenBank/DDBJ whole genome shotgun (WGS) entry which is preliminary data.</text>
</comment>
<evidence type="ECO:0000313" key="5">
    <source>
        <dbReference type="Proteomes" id="UP001285352"/>
    </source>
</evidence>
<dbReference type="GO" id="GO:0003849">
    <property type="term" value="F:3-deoxy-7-phosphoheptulonate synthase activity"/>
    <property type="evidence" value="ECO:0007669"/>
    <property type="project" value="UniProtKB-EC"/>
</dbReference>
<dbReference type="Gene3D" id="3.20.20.70">
    <property type="entry name" value="Aldolase class I"/>
    <property type="match status" value="1"/>
</dbReference>
<proteinExistence type="inferred from homology"/>
<dbReference type="PANTHER" id="PTHR21337:SF0">
    <property type="entry name" value="PHOSPHO-2-DEHYDRO-3-DEOXYHEPTONATE ALDOLASE"/>
    <property type="match status" value="1"/>
</dbReference>
<keyword evidence="3" id="KW-0028">Amino-acid biosynthesis</keyword>
<organism evidence="4 5">
    <name type="scientific">Lentzea sokolovensis</name>
    <dbReference type="NCBI Taxonomy" id="3095429"/>
    <lineage>
        <taxon>Bacteria</taxon>
        <taxon>Bacillati</taxon>
        <taxon>Actinomycetota</taxon>
        <taxon>Actinomycetes</taxon>
        <taxon>Pseudonocardiales</taxon>
        <taxon>Pseudonocardiaceae</taxon>
        <taxon>Lentzea</taxon>
    </lineage>
</organism>
<comment type="pathway">
    <text evidence="3">Metabolic intermediate biosynthesis; chorismate biosynthesis; chorismate from D-erythrose 4-phosphate and phosphoenolpyruvate: step 1/7.</text>
</comment>
<dbReference type="SUPFAM" id="SSF51569">
    <property type="entry name" value="Aldolase"/>
    <property type="match status" value="1"/>
</dbReference>
<accession>A0ABU4VDA8</accession>
<dbReference type="PANTHER" id="PTHR21337">
    <property type="entry name" value="PHOSPHO-2-DEHYDRO-3-DEOXYHEPTONATE ALDOLASE 1, 2"/>
    <property type="match status" value="1"/>
</dbReference>
<evidence type="ECO:0000256" key="1">
    <source>
        <dbReference type="ARBA" id="ARBA00008911"/>
    </source>
</evidence>
<dbReference type="EC" id="2.5.1.54" evidence="3"/>
<dbReference type="RefSeq" id="WP_319980877.1">
    <property type="nucleotide sequence ID" value="NZ_JAXAVU010000016.1"/>
</dbReference>
<dbReference type="Pfam" id="PF01474">
    <property type="entry name" value="DAHP_synth_2"/>
    <property type="match status" value="2"/>
</dbReference>
<evidence type="ECO:0000256" key="2">
    <source>
        <dbReference type="ARBA" id="ARBA00022679"/>
    </source>
</evidence>
<name>A0ABU4VDA8_9PSEU</name>
<keyword evidence="3" id="KW-0057">Aromatic amino acid biosynthesis</keyword>
<keyword evidence="5" id="KW-1185">Reference proteome</keyword>
<dbReference type="EMBL" id="JAXAVU010000016">
    <property type="protein sequence ID" value="MDX8148908.1"/>
    <property type="molecule type" value="Genomic_DNA"/>
</dbReference>
<comment type="catalytic activity">
    <reaction evidence="3">
        <text>D-erythrose 4-phosphate + phosphoenolpyruvate + H2O = 7-phospho-2-dehydro-3-deoxy-D-arabino-heptonate + phosphate</text>
        <dbReference type="Rhea" id="RHEA:14717"/>
        <dbReference type="ChEBI" id="CHEBI:15377"/>
        <dbReference type="ChEBI" id="CHEBI:16897"/>
        <dbReference type="ChEBI" id="CHEBI:43474"/>
        <dbReference type="ChEBI" id="CHEBI:58394"/>
        <dbReference type="ChEBI" id="CHEBI:58702"/>
        <dbReference type="EC" id="2.5.1.54"/>
    </reaction>
</comment>
<evidence type="ECO:0000256" key="3">
    <source>
        <dbReference type="RuleBase" id="RU363071"/>
    </source>
</evidence>
<comment type="similarity">
    <text evidence="1 3">Belongs to the class-II DAHP synthase family.</text>
</comment>
<gene>
    <name evidence="4" type="ORF">SK854_42795</name>
</gene>
<evidence type="ECO:0000313" key="4">
    <source>
        <dbReference type="EMBL" id="MDX8148908.1"/>
    </source>
</evidence>